<feature type="domain" description="PurM-like N-terminal" evidence="10">
    <location>
        <begin position="434"/>
        <end position="543"/>
    </location>
</feature>
<name>A0A521FJW8_9RHOB</name>
<keyword evidence="2" id="KW-0285">Flavoprotein</keyword>
<evidence type="ECO:0000256" key="7">
    <source>
        <dbReference type="ARBA" id="ARBA00022840"/>
    </source>
</evidence>
<keyword evidence="7" id="KW-0067">ATP-binding</keyword>
<evidence type="ECO:0000259" key="11">
    <source>
        <dbReference type="Pfam" id="PF02769"/>
    </source>
</evidence>
<keyword evidence="9" id="KW-0711">Selenium</keyword>
<dbReference type="GO" id="GO:0005524">
    <property type="term" value="F:ATP binding"/>
    <property type="evidence" value="ECO:0007669"/>
    <property type="project" value="UniProtKB-KW"/>
</dbReference>
<evidence type="ECO:0000256" key="8">
    <source>
        <dbReference type="ARBA" id="ARBA00023002"/>
    </source>
</evidence>
<dbReference type="Gene3D" id="3.30.1330.10">
    <property type="entry name" value="PurM-like, N-terminal domain"/>
    <property type="match status" value="1"/>
</dbReference>
<keyword evidence="14" id="KW-1185">Reference proteome</keyword>
<reference evidence="13 14" key="1">
    <citation type="submission" date="2017-05" db="EMBL/GenBank/DDBJ databases">
        <authorList>
            <person name="Varghese N."/>
            <person name="Submissions S."/>
        </authorList>
    </citation>
    <scope>NUCLEOTIDE SEQUENCE [LARGE SCALE GENOMIC DNA]</scope>
    <source>
        <strain evidence="13 14">DSM 29506</strain>
    </source>
</reference>
<dbReference type="InterPro" id="IPR000408">
    <property type="entry name" value="Reg_chr_condens"/>
</dbReference>
<dbReference type="OrthoDB" id="9767928at2"/>
<evidence type="ECO:0000256" key="6">
    <source>
        <dbReference type="ARBA" id="ARBA00022827"/>
    </source>
</evidence>
<sequence length="724" mass="76322">MHVQIPLTRDLVLIGGGHSHALLLLKWGMRPLPGTRVTVINPGPTAPYSGMLPGHIAGHYTREDLEIDLVRLARFAGARVILGRAVGLDAQTKTVTLDDGRVIEYDVASVDVGITSELPQIPGFSQYAIGAKPLDRYAECWADFIATAHQTGQAGPVAVIGGGVAGVELAMAMSFALRRATGASDVTVIEAAATILSADPKPREKLLQSLEENGVKICKSSVISEITPDGPKLTTGQIIPASLTIGVTGALPQAWLAQTGLPLTDGFINVEKTLQVQGQDDLFAVGDCAHLMHAPRPKAGVYAVRAAPVLYDNLCARLTGQDLRPFRPQKDYLKLISLGQTSALAEKWGRIWQGPWLWRLKDRIDRKFMRMFHDLPQMPQPDLPPVLTQGVRDELGDGQPICGGCGSKVGAGTLSGALASLPAPTRADVITGRGDDAAVLRIRSQHQVLTTDHLKAFTEDPALMARITAVHALGDIWAMGAKPQAVLASVILPRMSPALQARTMRDIMGAASDVFTSVGAEIVGGHSTQGPEMTIGYTITGLVDQAITHAGAQVGDVLILTRPLGTGVLLAAEMQARANGRHVAKMLAAMAEPQDKAARILHMAHAMTDVTGFGLAGHLQAICQASGVGADLDLSHIPVYEGAIDMSQSGIKSTLYNANLMNAPIIGLHGPKAALLHDPQTAGGLLAAVPAAHAPQILADLQQLGLPATQIGRIVEGPPMIRCL</sequence>
<dbReference type="GO" id="GO:0003955">
    <property type="term" value="F:NAD(P)H dehydrogenase (quinone) activity"/>
    <property type="evidence" value="ECO:0007669"/>
    <property type="project" value="TreeGrafter"/>
</dbReference>
<dbReference type="InterPro" id="IPR017584">
    <property type="entry name" value="Pyridine_nucleo_diS_OxRdtase_N"/>
</dbReference>
<dbReference type="NCBIfam" id="TIGR03169">
    <property type="entry name" value="Nterm_to_SelD"/>
    <property type="match status" value="1"/>
</dbReference>
<dbReference type="SUPFAM" id="SSF51905">
    <property type="entry name" value="FAD/NAD(P)-binding domain"/>
    <property type="match status" value="2"/>
</dbReference>
<gene>
    <name evidence="13" type="ORF">SAMN06265173_13229</name>
</gene>
<dbReference type="PROSITE" id="PS00626">
    <property type="entry name" value="RCC1_2"/>
    <property type="match status" value="1"/>
</dbReference>
<evidence type="ECO:0000256" key="3">
    <source>
        <dbReference type="ARBA" id="ARBA00022679"/>
    </source>
</evidence>
<dbReference type="Pfam" id="PF02769">
    <property type="entry name" value="AIRS_C"/>
    <property type="match status" value="1"/>
</dbReference>
<dbReference type="InterPro" id="IPR051169">
    <property type="entry name" value="NADH-Q_oxidoreductase"/>
</dbReference>
<feature type="domain" description="PurM-like C-terminal" evidence="11">
    <location>
        <begin position="553"/>
        <end position="718"/>
    </location>
</feature>
<keyword evidence="3" id="KW-0808">Transferase</keyword>
<dbReference type="Gene3D" id="3.90.650.10">
    <property type="entry name" value="PurM-like C-terminal domain"/>
    <property type="match status" value="1"/>
</dbReference>
<dbReference type="InterPro" id="IPR010918">
    <property type="entry name" value="PurM-like_C_dom"/>
</dbReference>
<evidence type="ECO:0000256" key="5">
    <source>
        <dbReference type="ARBA" id="ARBA00022777"/>
    </source>
</evidence>
<comment type="cofactor">
    <cofactor evidence="1">
        <name>FAD</name>
        <dbReference type="ChEBI" id="CHEBI:57692"/>
    </cofactor>
</comment>
<feature type="domain" description="FAD/NAD(P)-binding" evidence="12">
    <location>
        <begin position="10"/>
        <end position="297"/>
    </location>
</feature>
<dbReference type="InterPro" id="IPR023753">
    <property type="entry name" value="FAD/NAD-binding_dom"/>
</dbReference>
<dbReference type="PANTHER" id="PTHR42913">
    <property type="entry name" value="APOPTOSIS-INDUCING FACTOR 1"/>
    <property type="match status" value="1"/>
</dbReference>
<dbReference type="GO" id="GO:0016301">
    <property type="term" value="F:kinase activity"/>
    <property type="evidence" value="ECO:0007669"/>
    <property type="project" value="UniProtKB-KW"/>
</dbReference>
<evidence type="ECO:0000256" key="4">
    <source>
        <dbReference type="ARBA" id="ARBA00022741"/>
    </source>
</evidence>
<evidence type="ECO:0000313" key="14">
    <source>
        <dbReference type="Proteomes" id="UP000316030"/>
    </source>
</evidence>
<dbReference type="GO" id="GO:0019646">
    <property type="term" value="P:aerobic electron transport chain"/>
    <property type="evidence" value="ECO:0007669"/>
    <property type="project" value="TreeGrafter"/>
</dbReference>
<accession>A0A521FJW8</accession>
<keyword evidence="6" id="KW-0274">FAD</keyword>
<dbReference type="Gene3D" id="3.50.50.100">
    <property type="match status" value="1"/>
</dbReference>
<dbReference type="Pfam" id="PF07992">
    <property type="entry name" value="Pyr_redox_2"/>
    <property type="match status" value="1"/>
</dbReference>
<dbReference type="SUPFAM" id="SSF55326">
    <property type="entry name" value="PurM N-terminal domain-like"/>
    <property type="match status" value="1"/>
</dbReference>
<dbReference type="CDD" id="cd02195">
    <property type="entry name" value="SelD"/>
    <property type="match status" value="1"/>
</dbReference>
<organism evidence="13 14">
    <name type="scientific">Thalassovita litoralis</name>
    <dbReference type="NCBI Taxonomy" id="1010611"/>
    <lineage>
        <taxon>Bacteria</taxon>
        <taxon>Pseudomonadati</taxon>
        <taxon>Pseudomonadota</taxon>
        <taxon>Alphaproteobacteria</taxon>
        <taxon>Rhodobacterales</taxon>
        <taxon>Roseobacteraceae</taxon>
        <taxon>Thalassovita</taxon>
    </lineage>
</organism>
<dbReference type="Proteomes" id="UP000316030">
    <property type="component" value="Unassembled WGS sequence"/>
</dbReference>
<evidence type="ECO:0000256" key="2">
    <source>
        <dbReference type="ARBA" id="ARBA00022630"/>
    </source>
</evidence>
<dbReference type="InterPro" id="IPR016188">
    <property type="entry name" value="PurM-like_N"/>
</dbReference>
<evidence type="ECO:0000256" key="1">
    <source>
        <dbReference type="ARBA" id="ARBA00001974"/>
    </source>
</evidence>
<dbReference type="PANTHER" id="PTHR42913:SF9">
    <property type="entry name" value="SLR1591 PROTEIN"/>
    <property type="match status" value="1"/>
</dbReference>
<dbReference type="Pfam" id="PF00586">
    <property type="entry name" value="AIRS"/>
    <property type="match status" value="1"/>
</dbReference>
<evidence type="ECO:0000256" key="9">
    <source>
        <dbReference type="ARBA" id="ARBA00023266"/>
    </source>
</evidence>
<dbReference type="RefSeq" id="WP_142494592.1">
    <property type="nucleotide sequence ID" value="NZ_FXTO01000032.1"/>
</dbReference>
<proteinExistence type="predicted"/>
<keyword evidence="8" id="KW-0560">Oxidoreductase</keyword>
<dbReference type="SUPFAM" id="SSF56042">
    <property type="entry name" value="PurM C-terminal domain-like"/>
    <property type="match status" value="1"/>
</dbReference>
<dbReference type="InterPro" id="IPR036921">
    <property type="entry name" value="PurM-like_N_sf"/>
</dbReference>
<evidence type="ECO:0000259" key="12">
    <source>
        <dbReference type="Pfam" id="PF07992"/>
    </source>
</evidence>
<dbReference type="InterPro" id="IPR004536">
    <property type="entry name" value="SPS/SelD"/>
</dbReference>
<evidence type="ECO:0000313" key="13">
    <source>
        <dbReference type="EMBL" id="SMO96416.1"/>
    </source>
</evidence>
<dbReference type="InterPro" id="IPR036188">
    <property type="entry name" value="FAD/NAD-bd_sf"/>
</dbReference>
<dbReference type="AlphaFoldDB" id="A0A521FJW8"/>
<dbReference type="EMBL" id="FXTO01000032">
    <property type="protein sequence ID" value="SMO96416.1"/>
    <property type="molecule type" value="Genomic_DNA"/>
</dbReference>
<protein>
    <submittedName>
        <fullName evidence="13">Selenophosphate synthase</fullName>
    </submittedName>
</protein>
<keyword evidence="4" id="KW-0547">Nucleotide-binding</keyword>
<dbReference type="NCBIfam" id="TIGR00476">
    <property type="entry name" value="selD"/>
    <property type="match status" value="1"/>
</dbReference>
<keyword evidence="5" id="KW-0418">Kinase</keyword>
<dbReference type="InterPro" id="IPR036676">
    <property type="entry name" value="PurM-like_C_sf"/>
</dbReference>
<evidence type="ECO:0000259" key="10">
    <source>
        <dbReference type="Pfam" id="PF00586"/>
    </source>
</evidence>